<name>A0AAD3TBM4_NEPGR</name>
<evidence type="ECO:0000313" key="3">
    <source>
        <dbReference type="Proteomes" id="UP001279734"/>
    </source>
</evidence>
<evidence type="ECO:0000313" key="2">
    <source>
        <dbReference type="EMBL" id="GMH26213.1"/>
    </source>
</evidence>
<accession>A0AAD3TBM4</accession>
<sequence>MVELRTPPIRDLQLDWGASMASNHQWQLAKQGRGNPSDNRHGGSRHHQPMINDKGKGTDDQWNLMVARISANGRSR</sequence>
<reference evidence="2" key="1">
    <citation type="submission" date="2023-05" db="EMBL/GenBank/DDBJ databases">
        <title>Nepenthes gracilis genome sequencing.</title>
        <authorList>
            <person name="Fukushima K."/>
        </authorList>
    </citation>
    <scope>NUCLEOTIDE SEQUENCE</scope>
    <source>
        <strain evidence="2">SING2019-196</strain>
    </source>
</reference>
<proteinExistence type="predicted"/>
<evidence type="ECO:0000256" key="1">
    <source>
        <dbReference type="SAM" id="MobiDB-lite"/>
    </source>
</evidence>
<comment type="caution">
    <text evidence="2">The sequence shown here is derived from an EMBL/GenBank/DDBJ whole genome shotgun (WGS) entry which is preliminary data.</text>
</comment>
<gene>
    <name evidence="2" type="ORF">Nepgr_028056</name>
</gene>
<dbReference type="Proteomes" id="UP001279734">
    <property type="component" value="Unassembled WGS sequence"/>
</dbReference>
<dbReference type="AlphaFoldDB" id="A0AAD3TBM4"/>
<organism evidence="2 3">
    <name type="scientific">Nepenthes gracilis</name>
    <name type="common">Slender pitcher plant</name>
    <dbReference type="NCBI Taxonomy" id="150966"/>
    <lineage>
        <taxon>Eukaryota</taxon>
        <taxon>Viridiplantae</taxon>
        <taxon>Streptophyta</taxon>
        <taxon>Embryophyta</taxon>
        <taxon>Tracheophyta</taxon>
        <taxon>Spermatophyta</taxon>
        <taxon>Magnoliopsida</taxon>
        <taxon>eudicotyledons</taxon>
        <taxon>Gunneridae</taxon>
        <taxon>Pentapetalae</taxon>
        <taxon>Caryophyllales</taxon>
        <taxon>Nepenthaceae</taxon>
        <taxon>Nepenthes</taxon>
    </lineage>
</organism>
<keyword evidence="3" id="KW-1185">Reference proteome</keyword>
<protein>
    <submittedName>
        <fullName evidence="2">Uncharacterized protein</fullName>
    </submittedName>
</protein>
<feature type="region of interest" description="Disordered" evidence="1">
    <location>
        <begin position="23"/>
        <end position="60"/>
    </location>
</feature>
<dbReference type="EMBL" id="BSYO01000030">
    <property type="protein sequence ID" value="GMH26213.1"/>
    <property type="molecule type" value="Genomic_DNA"/>
</dbReference>